<evidence type="ECO:0000313" key="3">
    <source>
        <dbReference type="Proteomes" id="UP000324222"/>
    </source>
</evidence>
<dbReference type="EMBL" id="VSRR010001592">
    <property type="protein sequence ID" value="MPC26382.1"/>
    <property type="molecule type" value="Genomic_DNA"/>
</dbReference>
<reference evidence="2 3" key="1">
    <citation type="submission" date="2019-05" db="EMBL/GenBank/DDBJ databases">
        <title>Another draft genome of Portunus trituberculatus and its Hox gene families provides insights of decapod evolution.</title>
        <authorList>
            <person name="Jeong J.-H."/>
            <person name="Song I."/>
            <person name="Kim S."/>
            <person name="Choi T."/>
            <person name="Kim D."/>
            <person name="Ryu S."/>
            <person name="Kim W."/>
        </authorList>
    </citation>
    <scope>NUCLEOTIDE SEQUENCE [LARGE SCALE GENOMIC DNA]</scope>
    <source>
        <tissue evidence="2">Muscle</tissue>
    </source>
</reference>
<name>A0A5B7DXF3_PORTR</name>
<dbReference type="AlphaFoldDB" id="A0A5B7DXF3"/>
<gene>
    <name evidence="2" type="ORF">E2C01_019516</name>
</gene>
<sequence>MHFSITIHKTRHPAGGSRPSADRHGSDSVSRIPGRLNGGLMASWRMVSEGTLPVLYSVLATDCLQ</sequence>
<evidence type="ECO:0000256" key="1">
    <source>
        <dbReference type="SAM" id="MobiDB-lite"/>
    </source>
</evidence>
<protein>
    <submittedName>
        <fullName evidence="2">Uncharacterized protein</fullName>
    </submittedName>
</protein>
<evidence type="ECO:0000313" key="2">
    <source>
        <dbReference type="EMBL" id="MPC26382.1"/>
    </source>
</evidence>
<accession>A0A5B7DXF3</accession>
<dbReference type="Proteomes" id="UP000324222">
    <property type="component" value="Unassembled WGS sequence"/>
</dbReference>
<organism evidence="2 3">
    <name type="scientific">Portunus trituberculatus</name>
    <name type="common">Swimming crab</name>
    <name type="synonym">Neptunus trituberculatus</name>
    <dbReference type="NCBI Taxonomy" id="210409"/>
    <lineage>
        <taxon>Eukaryota</taxon>
        <taxon>Metazoa</taxon>
        <taxon>Ecdysozoa</taxon>
        <taxon>Arthropoda</taxon>
        <taxon>Crustacea</taxon>
        <taxon>Multicrustacea</taxon>
        <taxon>Malacostraca</taxon>
        <taxon>Eumalacostraca</taxon>
        <taxon>Eucarida</taxon>
        <taxon>Decapoda</taxon>
        <taxon>Pleocyemata</taxon>
        <taxon>Brachyura</taxon>
        <taxon>Eubrachyura</taxon>
        <taxon>Portunoidea</taxon>
        <taxon>Portunidae</taxon>
        <taxon>Portuninae</taxon>
        <taxon>Portunus</taxon>
    </lineage>
</organism>
<feature type="region of interest" description="Disordered" evidence="1">
    <location>
        <begin position="1"/>
        <end position="32"/>
    </location>
</feature>
<comment type="caution">
    <text evidence="2">The sequence shown here is derived from an EMBL/GenBank/DDBJ whole genome shotgun (WGS) entry which is preliminary data.</text>
</comment>
<keyword evidence="3" id="KW-1185">Reference proteome</keyword>
<proteinExistence type="predicted"/>